<gene>
    <name evidence="9" type="primary">gstR</name>
    <name evidence="9" type="ORF">RG1141_CH00770</name>
</gene>
<dbReference type="InterPro" id="IPR036388">
    <property type="entry name" value="WH-like_DNA-bd_sf"/>
</dbReference>
<dbReference type="PANTHER" id="PTHR30537:SF5">
    <property type="entry name" value="HTH-TYPE TRANSCRIPTIONAL ACTIVATOR TTDR-RELATED"/>
    <property type="match status" value="1"/>
</dbReference>
<keyword evidence="3" id="KW-0238">DNA-binding</keyword>
<dbReference type="FunFam" id="1.10.10.10:FF:000001">
    <property type="entry name" value="LysR family transcriptional regulator"/>
    <property type="match status" value="1"/>
</dbReference>
<evidence type="ECO:0000256" key="5">
    <source>
        <dbReference type="ARBA" id="ARBA00054626"/>
    </source>
</evidence>
<dbReference type="SUPFAM" id="SSF53850">
    <property type="entry name" value="Periplasmic binding protein-like II"/>
    <property type="match status" value="1"/>
</dbReference>
<dbReference type="CDD" id="cd08471">
    <property type="entry name" value="PBP2_CrgA_like_2"/>
    <property type="match status" value="1"/>
</dbReference>
<dbReference type="RefSeq" id="WP_038539303.1">
    <property type="nucleotide sequence ID" value="NZ_HG938355.1"/>
</dbReference>
<comment type="function">
    <text evidence="5">Transcriptional regulator of the ttuABCDE tartrate utilization operon.</text>
</comment>
<evidence type="ECO:0000256" key="1">
    <source>
        <dbReference type="ARBA" id="ARBA00009437"/>
    </source>
</evidence>
<accession>A0A068T2Z6</accession>
<dbReference type="InterPro" id="IPR036390">
    <property type="entry name" value="WH_DNA-bd_sf"/>
</dbReference>
<dbReference type="Gene3D" id="3.40.190.290">
    <property type="match status" value="1"/>
</dbReference>
<keyword evidence="4" id="KW-0804">Transcription</keyword>
<dbReference type="InterPro" id="IPR058163">
    <property type="entry name" value="LysR-type_TF_proteobact-type"/>
</dbReference>
<dbReference type="Pfam" id="PF03466">
    <property type="entry name" value="LysR_substrate"/>
    <property type="match status" value="1"/>
</dbReference>
<name>A0A068T2Z6_NEOGA</name>
<dbReference type="SUPFAM" id="SSF46785">
    <property type="entry name" value="Winged helix' DNA-binding domain"/>
    <property type="match status" value="1"/>
</dbReference>
<evidence type="ECO:0000313" key="10">
    <source>
        <dbReference type="Proteomes" id="UP000028186"/>
    </source>
</evidence>
<dbReference type="InterPro" id="IPR005119">
    <property type="entry name" value="LysR_subst-bd"/>
</dbReference>
<dbReference type="EMBL" id="HG938355">
    <property type="protein sequence ID" value="CDN52444.1"/>
    <property type="molecule type" value="Genomic_DNA"/>
</dbReference>
<dbReference type="Gene3D" id="1.10.10.10">
    <property type="entry name" value="Winged helix-like DNA-binding domain superfamily/Winged helix DNA-binding domain"/>
    <property type="match status" value="1"/>
</dbReference>
<evidence type="ECO:0000256" key="7">
    <source>
        <dbReference type="ARBA" id="ARBA00083243"/>
    </source>
</evidence>
<protein>
    <recommendedName>
        <fullName evidence="6">HTH-type transcriptional regulator TtuA</fullName>
    </recommendedName>
    <alternativeName>
        <fullName evidence="7">Tartrate utilization transcriptional regulator</fullName>
    </alternativeName>
</protein>
<dbReference type="AlphaFoldDB" id="A0A068T2Z6"/>
<reference evidence="10" key="1">
    <citation type="journal article" date="2014" name="BMC Genomics">
        <title>Genome sequencing of two Neorhizobium galegae strains reveals a noeT gene responsible for the unusual acetylation of the nodulation factors.</title>
        <authorList>
            <person name="Osterman J."/>
            <person name="Marsh J."/>
            <person name="Laine P.K."/>
            <person name="Zeng Z."/>
            <person name="Alatalo E."/>
            <person name="Sullivan J.T."/>
            <person name="Young J.P."/>
            <person name="Thomas-Oates J."/>
            <person name="Paulin L."/>
            <person name="Lindstrom K."/>
        </authorList>
    </citation>
    <scope>NUCLEOTIDE SEQUENCE [LARGE SCALE GENOMIC DNA]</scope>
    <source>
        <strain evidence="10">HAMBI 1141</strain>
    </source>
</reference>
<evidence type="ECO:0000256" key="4">
    <source>
        <dbReference type="ARBA" id="ARBA00023163"/>
    </source>
</evidence>
<feature type="domain" description="HTH lysR-type" evidence="8">
    <location>
        <begin position="1"/>
        <end position="59"/>
    </location>
</feature>
<keyword evidence="2" id="KW-0805">Transcription regulation</keyword>
<dbReference type="HOGENOM" id="CLU_039613_16_2_5"/>
<dbReference type="GO" id="GO:0006351">
    <property type="term" value="P:DNA-templated transcription"/>
    <property type="evidence" value="ECO:0007669"/>
    <property type="project" value="TreeGrafter"/>
</dbReference>
<dbReference type="KEGG" id="ngl:RG1141_CH00770"/>
<comment type="similarity">
    <text evidence="1">Belongs to the LysR transcriptional regulatory family.</text>
</comment>
<dbReference type="Proteomes" id="UP000028186">
    <property type="component" value="Chromosome I"/>
</dbReference>
<dbReference type="GO" id="GO:0043565">
    <property type="term" value="F:sequence-specific DNA binding"/>
    <property type="evidence" value="ECO:0007669"/>
    <property type="project" value="TreeGrafter"/>
</dbReference>
<proteinExistence type="inferred from homology"/>
<sequence>MDRFEAMSMLLEVVDKGSLSAAGRALRVPVPTLSRKISELEASLGARLLIRTTRKLTLTDAGATYVTAARRILEQVEDAEREAAGEFTAPKGELVVTAPVMFGRLHVLPIVIDFLALFPEINIRLLLADRNIHLVDDHVDMAVRIGLLPDSAMVATRIGSMRMVTCASPALLAVDGIPQTPEDLRRMPWVTFEGPIPSPIRHMLSTGSSTTAEMITAPRLSVSTAEAAAEAAMRNVGVTRLLHYQVEDAIKAGALRIILESFEPEPAPIHLIHAARGQMPLKMRSFLDFATPRLRQALGRTSSAT</sequence>
<dbReference type="PANTHER" id="PTHR30537">
    <property type="entry name" value="HTH-TYPE TRANSCRIPTIONAL REGULATOR"/>
    <property type="match status" value="1"/>
</dbReference>
<evidence type="ECO:0000256" key="2">
    <source>
        <dbReference type="ARBA" id="ARBA00023015"/>
    </source>
</evidence>
<evidence type="ECO:0000259" key="8">
    <source>
        <dbReference type="PROSITE" id="PS50931"/>
    </source>
</evidence>
<dbReference type="GO" id="GO:0003700">
    <property type="term" value="F:DNA-binding transcription factor activity"/>
    <property type="evidence" value="ECO:0007669"/>
    <property type="project" value="InterPro"/>
</dbReference>
<organism evidence="9 10">
    <name type="scientific">Neorhizobium galegae bv. officinalis bv. officinalis str. HAMBI 1141</name>
    <dbReference type="NCBI Taxonomy" id="1028801"/>
    <lineage>
        <taxon>Bacteria</taxon>
        <taxon>Pseudomonadati</taxon>
        <taxon>Pseudomonadota</taxon>
        <taxon>Alphaproteobacteria</taxon>
        <taxon>Hyphomicrobiales</taxon>
        <taxon>Rhizobiaceae</taxon>
        <taxon>Rhizobium/Agrobacterium group</taxon>
        <taxon>Neorhizobium</taxon>
    </lineage>
</organism>
<evidence type="ECO:0000256" key="3">
    <source>
        <dbReference type="ARBA" id="ARBA00023125"/>
    </source>
</evidence>
<dbReference type="eggNOG" id="COG0583">
    <property type="taxonomic scope" value="Bacteria"/>
</dbReference>
<evidence type="ECO:0000256" key="6">
    <source>
        <dbReference type="ARBA" id="ARBA00067332"/>
    </source>
</evidence>
<dbReference type="PATRIC" id="fig|1028801.3.peg.77"/>
<evidence type="ECO:0000313" key="9">
    <source>
        <dbReference type="EMBL" id="CDN52444.1"/>
    </source>
</evidence>
<dbReference type="Pfam" id="PF00126">
    <property type="entry name" value="HTH_1"/>
    <property type="match status" value="1"/>
</dbReference>
<dbReference type="PROSITE" id="PS50931">
    <property type="entry name" value="HTH_LYSR"/>
    <property type="match status" value="1"/>
</dbReference>
<dbReference type="InterPro" id="IPR000847">
    <property type="entry name" value="LysR_HTH_N"/>
</dbReference>